<dbReference type="SUPFAM" id="SSF117281">
    <property type="entry name" value="Kelch motif"/>
    <property type="match status" value="1"/>
</dbReference>
<dbReference type="EMBL" id="BAABME010010844">
    <property type="protein sequence ID" value="GAA0182472.1"/>
    <property type="molecule type" value="Genomic_DNA"/>
</dbReference>
<dbReference type="CDD" id="cd22152">
    <property type="entry name" value="F-box_AtAFR-like"/>
    <property type="match status" value="1"/>
</dbReference>
<evidence type="ECO:0000256" key="2">
    <source>
        <dbReference type="ARBA" id="ARBA00022737"/>
    </source>
</evidence>
<protein>
    <submittedName>
        <fullName evidence="4">Non-motor actin binding protein</fullName>
    </submittedName>
</protein>
<dbReference type="Pfam" id="PF00646">
    <property type="entry name" value="F-box"/>
    <property type="match status" value="1"/>
</dbReference>
<gene>
    <name evidence="4" type="ORF">LIER_30380</name>
</gene>
<dbReference type="PANTHER" id="PTHR46344">
    <property type="entry name" value="OS02G0202900 PROTEIN"/>
    <property type="match status" value="1"/>
</dbReference>
<dbReference type="Proteomes" id="UP001454036">
    <property type="component" value="Unassembled WGS sequence"/>
</dbReference>
<evidence type="ECO:0000313" key="4">
    <source>
        <dbReference type="EMBL" id="GAA0182472.1"/>
    </source>
</evidence>
<organism evidence="4 5">
    <name type="scientific">Lithospermum erythrorhizon</name>
    <name type="common">Purple gromwell</name>
    <name type="synonym">Lithospermum officinale var. erythrorhizon</name>
    <dbReference type="NCBI Taxonomy" id="34254"/>
    <lineage>
        <taxon>Eukaryota</taxon>
        <taxon>Viridiplantae</taxon>
        <taxon>Streptophyta</taxon>
        <taxon>Embryophyta</taxon>
        <taxon>Tracheophyta</taxon>
        <taxon>Spermatophyta</taxon>
        <taxon>Magnoliopsida</taxon>
        <taxon>eudicotyledons</taxon>
        <taxon>Gunneridae</taxon>
        <taxon>Pentapetalae</taxon>
        <taxon>asterids</taxon>
        <taxon>lamiids</taxon>
        <taxon>Boraginales</taxon>
        <taxon>Boraginaceae</taxon>
        <taxon>Boraginoideae</taxon>
        <taxon>Lithospermeae</taxon>
        <taxon>Lithospermum</taxon>
    </lineage>
</organism>
<dbReference type="InterPro" id="IPR006652">
    <property type="entry name" value="Kelch_1"/>
</dbReference>
<keyword evidence="2" id="KW-0677">Repeat</keyword>
<dbReference type="Pfam" id="PF01344">
    <property type="entry name" value="Kelch_1"/>
    <property type="match status" value="2"/>
</dbReference>
<dbReference type="AlphaFoldDB" id="A0AAV3RMF4"/>
<proteinExistence type="predicted"/>
<evidence type="ECO:0000259" key="3">
    <source>
        <dbReference type="Pfam" id="PF00646"/>
    </source>
</evidence>
<dbReference type="PANTHER" id="PTHR46344:SF21">
    <property type="entry name" value="F-BOX_KELCH-REPEAT PROTEIN SKIP30 ISOFORM X2"/>
    <property type="match status" value="1"/>
</dbReference>
<feature type="domain" description="F-box" evidence="3">
    <location>
        <begin position="12"/>
        <end position="51"/>
    </location>
</feature>
<keyword evidence="5" id="KW-1185">Reference proteome</keyword>
<name>A0AAV3RMF4_LITER</name>
<evidence type="ECO:0000313" key="5">
    <source>
        <dbReference type="Proteomes" id="UP001454036"/>
    </source>
</evidence>
<dbReference type="InterPro" id="IPR001810">
    <property type="entry name" value="F-box_dom"/>
</dbReference>
<reference evidence="4 5" key="1">
    <citation type="submission" date="2024-01" db="EMBL/GenBank/DDBJ databases">
        <title>The complete chloroplast genome sequence of Lithospermum erythrorhizon: insights into the phylogenetic relationship among Boraginaceae species and the maternal lineages of purple gromwells.</title>
        <authorList>
            <person name="Okada T."/>
            <person name="Watanabe K."/>
        </authorList>
    </citation>
    <scope>NUCLEOTIDE SEQUENCE [LARGE SCALE GENOMIC DNA]</scope>
</reference>
<keyword evidence="1" id="KW-0880">Kelch repeat</keyword>
<dbReference type="Gene3D" id="2.120.10.80">
    <property type="entry name" value="Kelch-type beta propeller"/>
    <property type="match status" value="1"/>
</dbReference>
<evidence type="ECO:0000256" key="1">
    <source>
        <dbReference type="ARBA" id="ARBA00022441"/>
    </source>
</evidence>
<comment type="caution">
    <text evidence="4">The sequence shown here is derived from an EMBL/GenBank/DDBJ whole genome shotgun (WGS) entry which is preliminary data.</text>
</comment>
<dbReference type="InterPro" id="IPR015915">
    <property type="entry name" value="Kelch-typ_b-propeller"/>
</dbReference>
<accession>A0AAV3RMF4</accession>
<sequence>MPALTVMPELIEGLPDAVSIRCLARVPFQLYPKLELVCHSWRDAFHSAELYTAREEVNAVEELLCVCAFEPDNLWQLYDPRQDLWITLPVLPSIIRQLAHFGVVYTAGKLFVLGGGSAAVDPSTGDPNGNFATDEVWSYDLISRQWSLRAPMIVPRSMFACCILDGKVIVAGGFTNCRKSISQAEVYDPEKDTWVSISDLHYTHNSASSGVVIEGKVHVLHKGLSSVQVLDDIKQGWSVHDYGWLQGPMAVVRGELYVMTHGLIYKQKINSSKEVVPAPDFGKIIGCAITGLGDDIYVIGGVGPEILNWDIKALSDVDVLTPGSERPVWRKVSPMTKCRGSILGCTQLRI</sequence>
<dbReference type="SMART" id="SM00612">
    <property type="entry name" value="Kelch"/>
    <property type="match status" value="3"/>
</dbReference>